<accession>A0A0H2VF71</accession>
<evidence type="ECO:0008006" key="3">
    <source>
        <dbReference type="Google" id="ProtNLM"/>
    </source>
</evidence>
<dbReference type="OrthoDB" id="2235255at2"/>
<reference evidence="1 2" key="1">
    <citation type="journal article" date="2003" name="Mol. Microbiol.">
        <title>Genome-based analysis of virulence genes in a non-biofilm-forming Staphylococcus epidermidis strain (ATCC 12228).</title>
        <authorList>
            <person name="Zhang Y.Q."/>
            <person name="Ren S.X."/>
            <person name="Li H.L."/>
            <person name="Wang Y.X."/>
            <person name="Fu G."/>
            <person name="Yang J."/>
            <person name="Qin Z.Q."/>
            <person name="Miao Y.G."/>
            <person name="Wang W.Y."/>
            <person name="Chen R.S."/>
            <person name="Shen Y."/>
            <person name="Chen Z."/>
            <person name="Yuan Z.H."/>
            <person name="Zhao G.P."/>
            <person name="Qu D."/>
            <person name="Danchin A."/>
            <person name="Wen Y.M."/>
        </authorList>
    </citation>
    <scope>NUCLEOTIDE SEQUENCE [LARGE SCALE GENOMIC DNA]</scope>
    <source>
        <strain evidence="2">ATCC 12228 / FDA PCI 1200</strain>
    </source>
</reference>
<dbReference type="PATRIC" id="fig|176280.10.peg.538"/>
<dbReference type="EMBL" id="AE015929">
    <property type="protein sequence ID" value="AAO04164.1"/>
    <property type="molecule type" value="Genomic_DNA"/>
</dbReference>
<dbReference type="AlphaFoldDB" id="A0A0H2VF71"/>
<protein>
    <recommendedName>
        <fullName evidence="3">DUF4760 domain-containing protein</fullName>
    </recommendedName>
</protein>
<dbReference type="HOGENOM" id="CLU_1260813_0_0_9"/>
<gene>
    <name evidence="1" type="ordered locus">SE_0567</name>
</gene>
<sequence length="224" mass="26765">MNELGQTIIENYNTFAPKNMFSEWLKNLLQPLATLSLGFFVYKYTDNRHKKRLLNELDSKSEWRKTLFIIGGNSTVTLDDVYQFRTALRFNFKNNGNYIDKEKSKKEGFSYFFDNMNIIIIKYCINLIEKKQAVSNSIDLDIKDQNSIRLFCRYMLADHWEKNQNKNLKFDDPNKEEELCIFTLKEFLKLHKYYQNSKDEDSKNKFKSLFDESKELVEKKDTPS</sequence>
<dbReference type="KEGG" id="sep:SE_0567"/>
<organism evidence="1 2">
    <name type="scientific">Staphylococcus epidermidis (strain ATCC 12228 / FDA PCI 1200)</name>
    <dbReference type="NCBI Taxonomy" id="176280"/>
    <lineage>
        <taxon>Bacteria</taxon>
        <taxon>Bacillati</taxon>
        <taxon>Bacillota</taxon>
        <taxon>Bacilli</taxon>
        <taxon>Bacillales</taxon>
        <taxon>Staphylococcaceae</taxon>
        <taxon>Staphylococcus</taxon>
    </lineage>
</organism>
<proteinExistence type="predicted"/>
<dbReference type="GeneID" id="50019284"/>
<dbReference type="RefSeq" id="WP_001829583.1">
    <property type="nucleotide sequence ID" value="NC_004461.1"/>
</dbReference>
<dbReference type="Proteomes" id="UP000001411">
    <property type="component" value="Chromosome"/>
</dbReference>
<evidence type="ECO:0000313" key="2">
    <source>
        <dbReference type="Proteomes" id="UP000001411"/>
    </source>
</evidence>
<dbReference type="eggNOG" id="ENOG503059F">
    <property type="taxonomic scope" value="Bacteria"/>
</dbReference>
<evidence type="ECO:0000313" key="1">
    <source>
        <dbReference type="EMBL" id="AAO04164.1"/>
    </source>
</evidence>
<name>A0A0H2VF71_STAES</name>